<proteinExistence type="predicted"/>
<evidence type="ECO:0000256" key="1">
    <source>
        <dbReference type="SAM" id="Phobius"/>
    </source>
</evidence>
<keyword evidence="1" id="KW-1133">Transmembrane helix</keyword>
<dbReference type="Proteomes" id="UP000317977">
    <property type="component" value="Unassembled WGS sequence"/>
</dbReference>
<evidence type="ECO:0000313" key="3">
    <source>
        <dbReference type="Proteomes" id="UP000317977"/>
    </source>
</evidence>
<reference evidence="2 3" key="1">
    <citation type="submission" date="2019-02" db="EMBL/GenBank/DDBJ databases">
        <title>Deep-cultivation of Planctomycetes and their phenomic and genomic characterization uncovers novel biology.</title>
        <authorList>
            <person name="Wiegand S."/>
            <person name="Jogler M."/>
            <person name="Boedeker C."/>
            <person name="Pinto D."/>
            <person name="Vollmers J."/>
            <person name="Rivas-Marin E."/>
            <person name="Kohn T."/>
            <person name="Peeters S.H."/>
            <person name="Heuer A."/>
            <person name="Rast P."/>
            <person name="Oberbeckmann S."/>
            <person name="Bunk B."/>
            <person name="Jeske O."/>
            <person name="Meyerdierks A."/>
            <person name="Storesund J.E."/>
            <person name="Kallscheuer N."/>
            <person name="Luecker S."/>
            <person name="Lage O.M."/>
            <person name="Pohl T."/>
            <person name="Merkel B.J."/>
            <person name="Hornburger P."/>
            <person name="Mueller R.-W."/>
            <person name="Bruemmer F."/>
            <person name="Labrenz M."/>
            <person name="Spormann A.M."/>
            <person name="Op Den Camp H."/>
            <person name="Overmann J."/>
            <person name="Amann R."/>
            <person name="Jetten M.S.M."/>
            <person name="Mascher T."/>
            <person name="Medema M.H."/>
            <person name="Devos D.P."/>
            <person name="Kaster A.-K."/>
            <person name="Ovreas L."/>
            <person name="Rohde M."/>
            <person name="Galperin M.Y."/>
            <person name="Jogler C."/>
        </authorList>
    </citation>
    <scope>NUCLEOTIDE SEQUENCE [LARGE SCALE GENOMIC DNA]</scope>
    <source>
        <strain evidence="2 3">Poly59</strain>
    </source>
</reference>
<protein>
    <recommendedName>
        <fullName evidence="4">EamA-like transporter family protein</fullName>
    </recommendedName>
</protein>
<feature type="transmembrane region" description="Helical" evidence="1">
    <location>
        <begin position="67"/>
        <end position="85"/>
    </location>
</feature>
<evidence type="ECO:0000313" key="2">
    <source>
        <dbReference type="EMBL" id="TWU49460.1"/>
    </source>
</evidence>
<accession>A0A5C6EM39</accession>
<comment type="caution">
    <text evidence="2">The sequence shown here is derived from an EMBL/GenBank/DDBJ whole genome shotgun (WGS) entry which is preliminary data.</text>
</comment>
<keyword evidence="3" id="KW-1185">Reference proteome</keyword>
<feature type="transmembrane region" description="Helical" evidence="1">
    <location>
        <begin position="6"/>
        <end position="25"/>
    </location>
</feature>
<dbReference type="AlphaFoldDB" id="A0A5C6EM39"/>
<keyword evidence="1" id="KW-0812">Transmembrane</keyword>
<sequence length="155" mass="16293">MEPWVFKSFGIMLAMCVFAMLAPFMAKNFSLNSDLTIFTWMFGSGVGIVLFSPHVNVTSLTSQPLQVVVLLVLGITVGALANIAMGRVALEAPNPALPFAIINASTAIVYATTALLAVVAAKWFGNAEISIRGCIGITIVLIGLYLISTAGRAVS</sequence>
<dbReference type="RefSeq" id="WP_146535713.1">
    <property type="nucleotide sequence ID" value="NZ_SJPX01000004.1"/>
</dbReference>
<dbReference type="EMBL" id="SJPX01000004">
    <property type="protein sequence ID" value="TWU49460.1"/>
    <property type="molecule type" value="Genomic_DNA"/>
</dbReference>
<gene>
    <name evidence="2" type="ORF">Poly59_40750</name>
</gene>
<feature type="transmembrane region" description="Helical" evidence="1">
    <location>
        <begin position="129"/>
        <end position="147"/>
    </location>
</feature>
<feature type="transmembrane region" description="Helical" evidence="1">
    <location>
        <begin position="37"/>
        <end position="55"/>
    </location>
</feature>
<name>A0A5C6EM39_9BACT</name>
<organism evidence="2 3">
    <name type="scientific">Rubripirellula reticaptiva</name>
    <dbReference type="NCBI Taxonomy" id="2528013"/>
    <lineage>
        <taxon>Bacteria</taxon>
        <taxon>Pseudomonadati</taxon>
        <taxon>Planctomycetota</taxon>
        <taxon>Planctomycetia</taxon>
        <taxon>Pirellulales</taxon>
        <taxon>Pirellulaceae</taxon>
        <taxon>Rubripirellula</taxon>
    </lineage>
</organism>
<evidence type="ECO:0008006" key="4">
    <source>
        <dbReference type="Google" id="ProtNLM"/>
    </source>
</evidence>
<keyword evidence="1" id="KW-0472">Membrane</keyword>
<feature type="transmembrane region" description="Helical" evidence="1">
    <location>
        <begin position="97"/>
        <end position="123"/>
    </location>
</feature>